<name>A0A378ASH3_KLEPN</name>
<gene>
    <name evidence="1" type="ORF">NCTC5053_02644</name>
</gene>
<sequence>MAQRTGMTLGISLKNVFDLQPWQKMLPLARPVGVGIISNMFVTFYEICP</sequence>
<proteinExistence type="predicted"/>
<dbReference type="Proteomes" id="UP000254387">
    <property type="component" value="Unassembled WGS sequence"/>
</dbReference>
<dbReference type="AlphaFoldDB" id="A0A378ASH3"/>
<protein>
    <submittedName>
        <fullName evidence="1">Uncharacterized protein</fullName>
    </submittedName>
</protein>
<dbReference type="EMBL" id="UGMN01000004">
    <property type="protein sequence ID" value="STV16800.1"/>
    <property type="molecule type" value="Genomic_DNA"/>
</dbReference>
<evidence type="ECO:0000313" key="2">
    <source>
        <dbReference type="Proteomes" id="UP000254387"/>
    </source>
</evidence>
<accession>A0A378ASH3</accession>
<evidence type="ECO:0000313" key="1">
    <source>
        <dbReference type="EMBL" id="STV16800.1"/>
    </source>
</evidence>
<reference evidence="1 2" key="1">
    <citation type="submission" date="2018-06" db="EMBL/GenBank/DDBJ databases">
        <authorList>
            <consortium name="Pathogen Informatics"/>
            <person name="Doyle S."/>
        </authorList>
    </citation>
    <scope>NUCLEOTIDE SEQUENCE [LARGE SCALE GENOMIC DNA]</scope>
    <source>
        <strain evidence="1 2">NCTC5053</strain>
    </source>
</reference>
<organism evidence="1 2">
    <name type="scientific">Klebsiella pneumoniae</name>
    <dbReference type="NCBI Taxonomy" id="573"/>
    <lineage>
        <taxon>Bacteria</taxon>
        <taxon>Pseudomonadati</taxon>
        <taxon>Pseudomonadota</taxon>
        <taxon>Gammaproteobacteria</taxon>
        <taxon>Enterobacterales</taxon>
        <taxon>Enterobacteriaceae</taxon>
        <taxon>Klebsiella/Raoultella group</taxon>
        <taxon>Klebsiella</taxon>
        <taxon>Klebsiella pneumoniae complex</taxon>
    </lineage>
</organism>